<dbReference type="AlphaFoldDB" id="A0A0A9EBZ7"/>
<accession>A0A0A9EBZ7</accession>
<evidence type="ECO:0000313" key="1">
    <source>
        <dbReference type="EMBL" id="JAD93537.1"/>
    </source>
</evidence>
<dbReference type="EMBL" id="GBRH01204358">
    <property type="protein sequence ID" value="JAD93537.1"/>
    <property type="molecule type" value="Transcribed_RNA"/>
</dbReference>
<organism evidence="1">
    <name type="scientific">Arundo donax</name>
    <name type="common">Giant reed</name>
    <name type="synonym">Donax arundinaceus</name>
    <dbReference type="NCBI Taxonomy" id="35708"/>
    <lineage>
        <taxon>Eukaryota</taxon>
        <taxon>Viridiplantae</taxon>
        <taxon>Streptophyta</taxon>
        <taxon>Embryophyta</taxon>
        <taxon>Tracheophyta</taxon>
        <taxon>Spermatophyta</taxon>
        <taxon>Magnoliopsida</taxon>
        <taxon>Liliopsida</taxon>
        <taxon>Poales</taxon>
        <taxon>Poaceae</taxon>
        <taxon>PACMAD clade</taxon>
        <taxon>Arundinoideae</taxon>
        <taxon>Arundineae</taxon>
        <taxon>Arundo</taxon>
    </lineage>
</organism>
<reference evidence="1" key="2">
    <citation type="journal article" date="2015" name="Data Brief">
        <title>Shoot transcriptome of the giant reed, Arundo donax.</title>
        <authorList>
            <person name="Barrero R.A."/>
            <person name="Guerrero F.D."/>
            <person name="Moolhuijzen P."/>
            <person name="Goolsby J.A."/>
            <person name="Tidwell J."/>
            <person name="Bellgard S.E."/>
            <person name="Bellgard M.I."/>
        </authorList>
    </citation>
    <scope>NUCLEOTIDE SEQUENCE</scope>
    <source>
        <tissue evidence="1">Shoot tissue taken approximately 20 cm above the soil surface</tissue>
    </source>
</reference>
<proteinExistence type="predicted"/>
<protein>
    <submittedName>
        <fullName evidence="1">Uncharacterized protein</fullName>
    </submittedName>
</protein>
<name>A0A0A9EBZ7_ARUDO</name>
<reference evidence="1" key="1">
    <citation type="submission" date="2014-09" db="EMBL/GenBank/DDBJ databases">
        <authorList>
            <person name="Magalhaes I.L.F."/>
            <person name="Oliveira U."/>
            <person name="Santos F.R."/>
            <person name="Vidigal T.H.D.A."/>
            <person name="Brescovit A.D."/>
            <person name="Santos A.J."/>
        </authorList>
    </citation>
    <scope>NUCLEOTIDE SEQUENCE</scope>
    <source>
        <tissue evidence="1">Shoot tissue taken approximately 20 cm above the soil surface</tissue>
    </source>
</reference>
<sequence>MRLDQSYMMSIPIVPEWHQDKHSLHAEGALERVMLLYCCLFTWKFMEDSIFSGLVTLRSCCEDSKLAQLWRRSQLEGY</sequence>